<dbReference type="EMBL" id="JBHFAB010000009">
    <property type="protein sequence ID" value="MFC1417813.1"/>
    <property type="molecule type" value="Genomic_DNA"/>
</dbReference>
<evidence type="ECO:0000313" key="2">
    <source>
        <dbReference type="EMBL" id="MFC1417813.1"/>
    </source>
</evidence>
<feature type="compositionally biased region" description="Pro residues" evidence="1">
    <location>
        <begin position="1"/>
        <end position="10"/>
    </location>
</feature>
<name>A0ABV6VVT4_9ACTN</name>
<feature type="region of interest" description="Disordered" evidence="1">
    <location>
        <begin position="1"/>
        <end position="30"/>
    </location>
</feature>
<sequence length="242" mass="26120">MQSQPPPQSQPPTQTQPQPGAGADSTWTTAPSLPALLGDETFVGTAEPFTVLDFWRYAMPDLRTNTTRGLLAEFLVHRALGAQVRNQEWDSFDVLTPDGLRVEVKSSAYVQAWDQRSPSAIRFGRLRGRVWTPQGGGAEAPTFNADVYVFALHSAPDHDSYNPLDIGQWLFHVLPAPRVEALGQASLGLTALRRLSGDPVPYAELAPRVRAADPRPARAGTPEVTAPAPASTSPKPTSPPGR</sequence>
<evidence type="ECO:0000313" key="3">
    <source>
        <dbReference type="Proteomes" id="UP001592531"/>
    </source>
</evidence>
<organism evidence="2 3">
    <name type="scientific">Streptacidiphilus cavernicola</name>
    <dbReference type="NCBI Taxonomy" id="3342716"/>
    <lineage>
        <taxon>Bacteria</taxon>
        <taxon>Bacillati</taxon>
        <taxon>Actinomycetota</taxon>
        <taxon>Actinomycetes</taxon>
        <taxon>Kitasatosporales</taxon>
        <taxon>Streptomycetaceae</taxon>
        <taxon>Streptacidiphilus</taxon>
    </lineage>
</organism>
<feature type="compositionally biased region" description="Low complexity" evidence="1">
    <location>
        <begin position="225"/>
        <end position="235"/>
    </location>
</feature>
<dbReference type="RefSeq" id="WP_380536257.1">
    <property type="nucleotide sequence ID" value="NZ_JBHFAB010000009.1"/>
</dbReference>
<gene>
    <name evidence="2" type="ORF">ACEZDE_14330</name>
</gene>
<keyword evidence="3" id="KW-1185">Reference proteome</keyword>
<accession>A0ABV6VVT4</accession>
<dbReference type="Proteomes" id="UP001592531">
    <property type="component" value="Unassembled WGS sequence"/>
</dbReference>
<proteinExistence type="predicted"/>
<evidence type="ECO:0000256" key="1">
    <source>
        <dbReference type="SAM" id="MobiDB-lite"/>
    </source>
</evidence>
<protein>
    <submittedName>
        <fullName evidence="2">Uncharacterized protein</fullName>
    </submittedName>
</protein>
<reference evidence="2 3" key="1">
    <citation type="submission" date="2024-09" db="EMBL/GenBank/DDBJ databases">
        <authorList>
            <person name="Lee S.D."/>
        </authorList>
    </citation>
    <scope>NUCLEOTIDE SEQUENCE [LARGE SCALE GENOMIC DNA]</scope>
    <source>
        <strain evidence="2 3">N8-3</strain>
    </source>
</reference>
<feature type="region of interest" description="Disordered" evidence="1">
    <location>
        <begin position="206"/>
        <end position="242"/>
    </location>
</feature>
<comment type="caution">
    <text evidence="2">The sequence shown here is derived from an EMBL/GenBank/DDBJ whole genome shotgun (WGS) entry which is preliminary data.</text>
</comment>